<dbReference type="OrthoDB" id="9796652at2"/>
<name>A0A1M7CZ44_9BRAD</name>
<keyword evidence="2" id="KW-0560">Oxidoreductase</keyword>
<dbReference type="AlphaFoldDB" id="A0A1M7CZ44"/>
<dbReference type="PRINTS" id="PR00080">
    <property type="entry name" value="SDRFAMILY"/>
</dbReference>
<evidence type="ECO:0000256" key="2">
    <source>
        <dbReference type="ARBA" id="ARBA00023002"/>
    </source>
</evidence>
<organism evidence="4 5">
    <name type="scientific">Bradyrhizobium lablabi</name>
    <dbReference type="NCBI Taxonomy" id="722472"/>
    <lineage>
        <taxon>Bacteria</taxon>
        <taxon>Pseudomonadati</taxon>
        <taxon>Pseudomonadota</taxon>
        <taxon>Alphaproteobacteria</taxon>
        <taxon>Hyphomicrobiales</taxon>
        <taxon>Nitrobacteraceae</taxon>
        <taxon>Bradyrhizobium</taxon>
    </lineage>
</organism>
<dbReference type="EMBL" id="FNTI01000001">
    <property type="protein sequence ID" value="SED76976.1"/>
    <property type="molecule type" value="Genomic_DNA"/>
</dbReference>
<dbReference type="PANTHER" id="PTHR42760:SF115">
    <property type="entry name" value="3-OXOACYL-[ACYL-CARRIER-PROTEIN] REDUCTASE FABG"/>
    <property type="match status" value="1"/>
</dbReference>
<dbReference type="Pfam" id="PF13561">
    <property type="entry name" value="adh_short_C2"/>
    <property type="match status" value="1"/>
</dbReference>
<evidence type="ECO:0000313" key="5">
    <source>
        <dbReference type="Proteomes" id="UP000183208"/>
    </source>
</evidence>
<evidence type="ECO:0000256" key="1">
    <source>
        <dbReference type="ARBA" id="ARBA00006484"/>
    </source>
</evidence>
<reference evidence="4 5" key="1">
    <citation type="submission" date="2016-10" db="EMBL/GenBank/DDBJ databases">
        <authorList>
            <person name="de Groot N.N."/>
        </authorList>
    </citation>
    <scope>NUCLEOTIDE SEQUENCE [LARGE SCALE GENOMIC DNA]</scope>
    <source>
        <strain evidence="4 5">GAS522</strain>
    </source>
</reference>
<dbReference type="RefSeq" id="WP_074824935.1">
    <property type="nucleotide sequence ID" value="NZ_FNTI01000001.1"/>
</dbReference>
<comment type="similarity">
    <text evidence="1">Belongs to the short-chain dehydrogenases/reductases (SDR) family.</text>
</comment>
<feature type="domain" description="Ketoreductase" evidence="3">
    <location>
        <begin position="11"/>
        <end position="193"/>
    </location>
</feature>
<dbReference type="SMART" id="SM00822">
    <property type="entry name" value="PKS_KR"/>
    <property type="match status" value="1"/>
</dbReference>
<dbReference type="SUPFAM" id="SSF51735">
    <property type="entry name" value="NAD(P)-binding Rossmann-fold domains"/>
    <property type="match status" value="1"/>
</dbReference>
<dbReference type="InterPro" id="IPR036291">
    <property type="entry name" value="NAD(P)-bd_dom_sf"/>
</dbReference>
<evidence type="ECO:0000313" key="4">
    <source>
        <dbReference type="EMBL" id="SED76976.1"/>
    </source>
</evidence>
<dbReference type="Gene3D" id="3.40.50.720">
    <property type="entry name" value="NAD(P)-binding Rossmann-like Domain"/>
    <property type="match status" value="1"/>
</dbReference>
<sequence>MYLEKFKLDRKTALVTGAGQGIGLACAEALAEAGAKVLIADRDHQLADTGCASLKAKGLDVEIVIMDVTDSKRVTEVADQLASRYGGIDILVNNAGIARSETPAEKVTDEHWLNVIDVNLNGTFWCCRAFGKHMLDAKSGSIVNIGSMSGFIVNKPQEQSYYNASKAAVHHLTKSLAAEWGARGVRVNAVAPTYIATPLNAFVKNSPQMYDAWIGGTPMARMGEVDEIASVVLFLASDAASLMTGSVVLVDGGYTCW</sequence>
<dbReference type="GO" id="GO:0016616">
    <property type="term" value="F:oxidoreductase activity, acting on the CH-OH group of donors, NAD or NADP as acceptor"/>
    <property type="evidence" value="ECO:0007669"/>
    <property type="project" value="UniProtKB-ARBA"/>
</dbReference>
<dbReference type="NCBIfam" id="NF005559">
    <property type="entry name" value="PRK07231.1"/>
    <property type="match status" value="1"/>
</dbReference>
<dbReference type="Proteomes" id="UP000183208">
    <property type="component" value="Unassembled WGS sequence"/>
</dbReference>
<dbReference type="PROSITE" id="PS51257">
    <property type="entry name" value="PROKAR_LIPOPROTEIN"/>
    <property type="match status" value="1"/>
</dbReference>
<dbReference type="InterPro" id="IPR020904">
    <property type="entry name" value="Sc_DH/Rdtase_CS"/>
</dbReference>
<proteinExistence type="inferred from homology"/>
<dbReference type="PRINTS" id="PR00081">
    <property type="entry name" value="GDHRDH"/>
</dbReference>
<dbReference type="NCBIfam" id="NF009466">
    <property type="entry name" value="PRK12826.1-2"/>
    <property type="match status" value="1"/>
</dbReference>
<accession>A0A1M7CZ44</accession>
<gene>
    <name evidence="4" type="ORF">SAMN05444171_5098</name>
</gene>
<dbReference type="GO" id="GO:0005975">
    <property type="term" value="P:carbohydrate metabolic process"/>
    <property type="evidence" value="ECO:0007669"/>
    <property type="project" value="UniProtKB-ARBA"/>
</dbReference>
<dbReference type="InterPro" id="IPR057326">
    <property type="entry name" value="KR_dom"/>
</dbReference>
<dbReference type="PROSITE" id="PS00061">
    <property type="entry name" value="ADH_SHORT"/>
    <property type="match status" value="1"/>
</dbReference>
<dbReference type="InterPro" id="IPR002347">
    <property type="entry name" value="SDR_fam"/>
</dbReference>
<dbReference type="FunFam" id="3.40.50.720:FF:000240">
    <property type="entry name" value="SDR family oxidoreductase"/>
    <property type="match status" value="1"/>
</dbReference>
<evidence type="ECO:0000259" key="3">
    <source>
        <dbReference type="SMART" id="SM00822"/>
    </source>
</evidence>
<dbReference type="PANTHER" id="PTHR42760">
    <property type="entry name" value="SHORT-CHAIN DEHYDROGENASES/REDUCTASES FAMILY MEMBER"/>
    <property type="match status" value="1"/>
</dbReference>
<protein>
    <submittedName>
        <fullName evidence="4">NAD(P)-dependent dehydrogenase, short-chain alcohol dehydrogenase family</fullName>
    </submittedName>
</protein>